<dbReference type="EMBL" id="CP061336">
    <property type="protein sequence ID" value="QNU67328.1"/>
    <property type="molecule type" value="Genomic_DNA"/>
</dbReference>
<dbReference type="NCBIfam" id="TIGR04069">
    <property type="entry name" value="ocin_ACP_rel"/>
    <property type="match status" value="1"/>
</dbReference>
<reference evidence="1 2" key="1">
    <citation type="submission" date="2020-09" db="EMBL/GenBank/DDBJ databases">
        <title>Characterization and genome sequencing of Ruminiclostridium sp. nov. MA18.</title>
        <authorList>
            <person name="Rettenmaier R."/>
            <person name="Kowollik M.-L."/>
            <person name="Liebl W."/>
            <person name="Zverlov V."/>
        </authorList>
    </citation>
    <scope>NUCLEOTIDE SEQUENCE [LARGE SCALE GENOMIC DNA]</scope>
    <source>
        <strain evidence="1 2">MA18</strain>
    </source>
</reference>
<dbReference type="Proteomes" id="UP000306409">
    <property type="component" value="Chromosome"/>
</dbReference>
<dbReference type="RefSeq" id="WP_137697672.1">
    <property type="nucleotide sequence ID" value="NZ_CP061336.1"/>
</dbReference>
<dbReference type="Gene3D" id="1.10.1200.10">
    <property type="entry name" value="ACP-like"/>
    <property type="match status" value="1"/>
</dbReference>
<protein>
    <submittedName>
        <fullName evidence="1">Peptide maturation system acyl carrier-related protein</fullName>
    </submittedName>
</protein>
<accession>A0A4U7JJ57</accession>
<evidence type="ECO:0000313" key="2">
    <source>
        <dbReference type="Proteomes" id="UP000306409"/>
    </source>
</evidence>
<dbReference type="OrthoDB" id="1739662at2"/>
<proteinExistence type="predicted"/>
<organism evidence="1 2">
    <name type="scientific">Ruminiclostridium herbifermentans</name>
    <dbReference type="NCBI Taxonomy" id="2488810"/>
    <lineage>
        <taxon>Bacteria</taxon>
        <taxon>Bacillati</taxon>
        <taxon>Bacillota</taxon>
        <taxon>Clostridia</taxon>
        <taxon>Eubacteriales</taxon>
        <taxon>Oscillospiraceae</taxon>
        <taxon>Ruminiclostridium</taxon>
    </lineage>
</organism>
<dbReference type="InterPro" id="IPR036736">
    <property type="entry name" value="ACP-like_sf"/>
</dbReference>
<gene>
    <name evidence="1" type="ORF">EHE19_001950</name>
</gene>
<dbReference type="AlphaFoldDB" id="A0A4U7JJ57"/>
<sequence>MDNLLESQVKAGLFRIFKDRFNINLNELGEEYFEKSILGKDFQLSARDLLYIYFDIKKEFNIIIPEEDIASGKFSTLKGLIEMVANQKLLDKVSV</sequence>
<keyword evidence="2" id="KW-1185">Reference proteome</keyword>
<dbReference type="KEGG" id="rher:EHE19_001950"/>
<dbReference type="InterPro" id="IPR023972">
    <property type="entry name" value="CHP04069_acyl_carrier-rel"/>
</dbReference>
<name>A0A4U7JJ57_9FIRM</name>
<evidence type="ECO:0000313" key="1">
    <source>
        <dbReference type="EMBL" id="QNU67328.1"/>
    </source>
</evidence>